<proteinExistence type="predicted"/>
<feature type="domain" description="Xylose isomerase-like TIM barrel" evidence="2">
    <location>
        <begin position="97"/>
        <end position="271"/>
    </location>
</feature>
<comment type="caution">
    <text evidence="3">The sequence shown here is derived from an EMBL/GenBank/DDBJ whole genome shotgun (WGS) entry which is preliminary data.</text>
</comment>
<dbReference type="SUPFAM" id="SSF51658">
    <property type="entry name" value="Xylose isomerase-like"/>
    <property type="match status" value="1"/>
</dbReference>
<gene>
    <name evidence="3" type="ORF">FHX76_000941</name>
</gene>
<dbReference type="InterPro" id="IPR036237">
    <property type="entry name" value="Xyl_isomerase-like_sf"/>
</dbReference>
<dbReference type="InterPro" id="IPR013022">
    <property type="entry name" value="Xyl_isomerase-like_TIM-brl"/>
</dbReference>
<dbReference type="Pfam" id="PF01261">
    <property type="entry name" value="AP_endonuc_2"/>
    <property type="match status" value="1"/>
</dbReference>
<dbReference type="Gene3D" id="3.20.20.150">
    <property type="entry name" value="Divalent-metal-dependent TIM barrel enzymes"/>
    <property type="match status" value="1"/>
</dbReference>
<sequence length="288" mass="30718">MSSRIAAAPISWGVCEVPNWGFQLAPETVLNQMRELGVLATEFGPEGFLPVDPAARATVLAEHGMHAVGGFVPVIFHKADHDPLPGILAELAAHVSAGASTIVYAAASGDDGYDERPVLTDDEWQTLFSNLERARQAAVDAGIVPTLHPHVGTIIETGDDVRLVLERSSIGLCLDTGHLLIGGTDPQILVDGYADRITHTHLKDVRESLANRVRAGEITYYDAVTQGMYCPLGTGDANIGNIVRTLEAAGYSGWYTMEQDTVLNDESEAAGALADVRSSMEFLLNLGV</sequence>
<dbReference type="Proteomes" id="UP000541033">
    <property type="component" value="Unassembled WGS sequence"/>
</dbReference>
<evidence type="ECO:0000313" key="4">
    <source>
        <dbReference type="Proteomes" id="UP000541033"/>
    </source>
</evidence>
<keyword evidence="4" id="KW-1185">Reference proteome</keyword>
<evidence type="ECO:0000259" key="2">
    <source>
        <dbReference type="Pfam" id="PF01261"/>
    </source>
</evidence>
<keyword evidence="3" id="KW-0456">Lyase</keyword>
<reference evidence="3 4" key="1">
    <citation type="submission" date="2020-02" db="EMBL/GenBank/DDBJ databases">
        <title>Sequencing the genomes of 1000 actinobacteria strains.</title>
        <authorList>
            <person name="Klenk H.-P."/>
        </authorList>
    </citation>
    <scope>NUCLEOTIDE SEQUENCE [LARGE SCALE GENOMIC DNA]</scope>
    <source>
        <strain evidence="3 4">DSM 27960</strain>
    </source>
</reference>
<name>A0A7X5QZW7_9MICO</name>
<dbReference type="PANTHER" id="PTHR12110">
    <property type="entry name" value="HYDROXYPYRUVATE ISOMERASE"/>
    <property type="match status" value="1"/>
</dbReference>
<evidence type="ECO:0000313" key="3">
    <source>
        <dbReference type="EMBL" id="NIH53073.1"/>
    </source>
</evidence>
<dbReference type="GO" id="GO:0050114">
    <property type="term" value="F:myo-inosose-2 dehydratase activity"/>
    <property type="evidence" value="ECO:0007669"/>
    <property type="project" value="UniProtKB-EC"/>
</dbReference>
<organism evidence="3 4">
    <name type="scientific">Lysinibacter cavernae</name>
    <dbReference type="NCBI Taxonomy" id="1640652"/>
    <lineage>
        <taxon>Bacteria</taxon>
        <taxon>Bacillati</taxon>
        <taxon>Actinomycetota</taxon>
        <taxon>Actinomycetes</taxon>
        <taxon>Micrococcales</taxon>
        <taxon>Microbacteriaceae</taxon>
        <taxon>Lysinibacter</taxon>
    </lineage>
</organism>
<dbReference type="EMBL" id="JAAMOX010000001">
    <property type="protein sequence ID" value="NIH53073.1"/>
    <property type="molecule type" value="Genomic_DNA"/>
</dbReference>
<accession>A0A7X5QZW7</accession>
<dbReference type="EC" id="4.2.1.44" evidence="3"/>
<dbReference type="PANTHER" id="PTHR12110:SF41">
    <property type="entry name" value="INOSOSE DEHYDRATASE"/>
    <property type="match status" value="1"/>
</dbReference>
<dbReference type="InterPro" id="IPR050312">
    <property type="entry name" value="IolE/XylAMocC-like"/>
</dbReference>
<protein>
    <submittedName>
        <fullName evidence="3">Inosose dehydratase</fullName>
        <ecNumber evidence="3">4.2.1.44</ecNumber>
    </submittedName>
</protein>
<evidence type="ECO:0000256" key="1">
    <source>
        <dbReference type="ARBA" id="ARBA00023277"/>
    </source>
</evidence>
<dbReference type="AlphaFoldDB" id="A0A7X5QZW7"/>
<keyword evidence="1" id="KW-0119">Carbohydrate metabolism</keyword>